<protein>
    <submittedName>
        <fullName evidence="1">Uncharacterized protein</fullName>
    </submittedName>
</protein>
<keyword evidence="2" id="KW-1185">Reference proteome</keyword>
<proteinExistence type="predicted"/>
<dbReference type="RefSeq" id="WP_153278519.1">
    <property type="nucleotide sequence ID" value="NZ_CP034550.1"/>
</dbReference>
<dbReference type="EMBL" id="CP034550">
    <property type="protein sequence ID" value="QFZ20866.1"/>
    <property type="molecule type" value="Genomic_DNA"/>
</dbReference>
<gene>
    <name evidence="1" type="ORF">EKG83_28855</name>
</gene>
<dbReference type="Proteomes" id="UP000325787">
    <property type="component" value="Chromosome"/>
</dbReference>
<sequence length="1709" mass="179443">MANLREYLDSRGVMNRVLVPPDVDAFLRSVDQVVQRTSSVLDGRILVNPPLPGFLSFTVATGHPAVVTLSGTATAWRADIALLGTGGPLCYLPTTPALVPAEPRSDGTGAARQEWLEPLSGRLRVDGEVVVRVEGTAESTVRMRLLPAGLAEDQLITVRLNPPAMLFGTTGVGMAFTGGVILVDDNPALSPPGLAPAWRGLSIPELKLYVPRGVPVIGGTTVTASLALTSPAGVDASVTTRLPAADGRPELTATVEWRDPGATRLGDLLPTLIDAVALLPVEGTTVPVPNDEVVLGGGNPVRYRVRYARDVRQSPAVVGFTASMDAEGEDGLISVEAGPGASAGVKAVVTAAALATAVMADAPKPPPRPGDDGSGALVHALFVAALGLSALLTDHGRVVVHGVGIGYATAGKADFTVDYSADILVKPLTVGGGSGFGVAMDPARPMRVRFRGVRLRVDLAASGLDRYTLDHRSAGVDVEDPGGWQVRHLGSLFDVLGTRSGKGSTWFEVDLAFALDLGPVKVEGATIRATVDGGSLSVVLRGLAVALAFPGAGGGLDVIEGRGQLRIVTDPDTGRPITDVRLAATIPPLNLATDAYLLSADHGPDGNQVLVVFAIDLPGPIPLGPTGLGVFGFLGVFGTNTAIALPPGDDLVVRQLSWDPRLPGHTRFEPGATTLGIGAVLGTVPDLGFTFSARAMFALSVPDVAINASLKGTLFGSRPTLGEIGRAPDTSVINYLGGLAINRDGLTIGLRGSYHVPVLFDLTVPIGAHFPAHDANWFIDIGGDGKLGRTGPVLLTILPDILDEHAWAFLMIHGNGLPDLYDDGRDLNGFSVGMGAGWHRDLRFGPLGLEMSASLVAGIGTMPYPAEGQEQSLVLAAEGELAGSLDLGPVSVSASAALKVQAGPGTRHLVDFHVCGEVDLAFFSLGGCVHFHLGDPTGDPPTPVVSPLTGVQLADRHGRKVDDAATDPDHAPVVWPDVVPVLAFSTGPRDDTGTEGQFLCTAVNPSTGEAGTDSLRYRYSLTRLNLVEVTADGDVVPTRQQNATWWIPAADHDSPNTLTSARHLSLLSTDPLPWIQTLADGGEGLPSDPVETLRDLCDTWASAKFGWLLGGDARRTAAGWALPPEAPAPDRFRPRVGARAVFTLDGEPLRASWFGATGLPAAVHPGGPQAVPGGVTTPDRVFPGVLVLPHPLQGEWRGVTGAPTYALGHFTFDEPLVEPRLWLRVRTPASDVDLRVYSGSTDTAWTRVSTLTPTPDHVIQCYAPPTSAAESGVRVYYYARSRVELLGVRTSTAATRAEAGVVNAARSQTATVGSTESYKPLDDDTDLLKPGTLYKITNTITVKAGSRPTETLPSTDYYFRTAPEVSPGRAAIGPPQFAASTFAPTFRAVDRFDPAYLERYLLGYLPGDGTRFWYHDDPVAATFSRRHVTALAGRYDYDSLLRLRRTDLQPGAPAQPDLVTARLVAMIGAWRLARADQRLHALSLVSTWCRRPGVGASLVPQAQLDPSATYDLAAWFRKRGQGTGGRGLPGVVFTTSRYATALEQWADLGFVATGTAGRAGDLPVTSPTTLPPPGVGDGLLARVLRDLGLDLRPAPRARTSALWARSGTGWVLSGVLLESPEPLERPGMGRDADGAPPRLRIRSLNAFDQVWRDGSGCRVLMRTTAPAVPAAGLRLTVEENRPLATGGVTAVTSNLLCTCGTAPRFAEEV</sequence>
<name>A0A5Q0H3P4_SACSY</name>
<organism evidence="1 2">
    <name type="scientific">Saccharothrix syringae</name>
    <name type="common">Nocardiopsis syringae</name>
    <dbReference type="NCBI Taxonomy" id="103733"/>
    <lineage>
        <taxon>Bacteria</taxon>
        <taxon>Bacillati</taxon>
        <taxon>Actinomycetota</taxon>
        <taxon>Actinomycetes</taxon>
        <taxon>Pseudonocardiales</taxon>
        <taxon>Pseudonocardiaceae</taxon>
        <taxon>Saccharothrix</taxon>
    </lineage>
</organism>
<evidence type="ECO:0000313" key="2">
    <source>
        <dbReference type="Proteomes" id="UP000325787"/>
    </source>
</evidence>
<dbReference type="OrthoDB" id="7051116at2"/>
<accession>A0A5Q0H3P4</accession>
<reference evidence="2" key="1">
    <citation type="journal article" date="2021" name="Curr. Microbiol.">
        <title>Complete genome of nocamycin-producing strain Saccharothrix syringae NRRL B-16468 reveals the biosynthetic potential for secondary metabolites.</title>
        <authorList>
            <person name="Mo X."/>
            <person name="Yang S."/>
        </authorList>
    </citation>
    <scope>NUCLEOTIDE SEQUENCE [LARGE SCALE GENOMIC DNA]</scope>
    <source>
        <strain evidence="2">ATCC 51364 / DSM 43886 / JCM 6844 / KCTC 9398 / NBRC 14523 / NRRL B-16468 / INA 2240</strain>
    </source>
</reference>
<evidence type="ECO:0000313" key="1">
    <source>
        <dbReference type="EMBL" id="QFZ20866.1"/>
    </source>
</evidence>
<dbReference type="KEGG" id="ssyi:EKG83_28855"/>